<dbReference type="VEuPathDB" id="FungiDB:PYU1_G005985"/>
<dbReference type="OMA" id="WQNDEEH"/>
<accession>K3WM05</accession>
<evidence type="ECO:0000313" key="3">
    <source>
        <dbReference type="Proteomes" id="UP000019132"/>
    </source>
</evidence>
<keyword evidence="1" id="KW-0732">Signal</keyword>
<dbReference type="Proteomes" id="UP000019132">
    <property type="component" value="Unassembled WGS sequence"/>
</dbReference>
<evidence type="ECO:0008006" key="4">
    <source>
        <dbReference type="Google" id="ProtNLM"/>
    </source>
</evidence>
<reference evidence="3" key="2">
    <citation type="submission" date="2010-04" db="EMBL/GenBank/DDBJ databases">
        <authorList>
            <person name="Buell R."/>
            <person name="Hamilton J."/>
            <person name="Hostetler J."/>
        </authorList>
    </citation>
    <scope>NUCLEOTIDE SEQUENCE [LARGE SCALE GENOMIC DNA]</scope>
    <source>
        <strain evidence="3">DAOM:BR144</strain>
    </source>
</reference>
<evidence type="ECO:0000313" key="2">
    <source>
        <dbReference type="EnsemblProtists" id="PYU1_T005997"/>
    </source>
</evidence>
<dbReference type="AlphaFoldDB" id="K3WM05"/>
<reference evidence="3" key="1">
    <citation type="journal article" date="2010" name="Genome Biol.">
        <title>Genome sequence of the necrotrophic plant pathogen Pythium ultimum reveals original pathogenicity mechanisms and effector repertoire.</title>
        <authorList>
            <person name="Levesque C.A."/>
            <person name="Brouwer H."/>
            <person name="Cano L."/>
            <person name="Hamilton J.P."/>
            <person name="Holt C."/>
            <person name="Huitema E."/>
            <person name="Raffaele S."/>
            <person name="Robideau G.P."/>
            <person name="Thines M."/>
            <person name="Win J."/>
            <person name="Zerillo M.M."/>
            <person name="Beakes G.W."/>
            <person name="Boore J.L."/>
            <person name="Busam D."/>
            <person name="Dumas B."/>
            <person name="Ferriera S."/>
            <person name="Fuerstenberg S.I."/>
            <person name="Gachon C.M."/>
            <person name="Gaulin E."/>
            <person name="Govers F."/>
            <person name="Grenville-Briggs L."/>
            <person name="Horner N."/>
            <person name="Hostetler J."/>
            <person name="Jiang R.H."/>
            <person name="Johnson J."/>
            <person name="Krajaejun T."/>
            <person name="Lin H."/>
            <person name="Meijer H.J."/>
            <person name="Moore B."/>
            <person name="Morris P."/>
            <person name="Phuntmart V."/>
            <person name="Puiu D."/>
            <person name="Shetty J."/>
            <person name="Stajich J.E."/>
            <person name="Tripathy S."/>
            <person name="Wawra S."/>
            <person name="van West P."/>
            <person name="Whitty B.R."/>
            <person name="Coutinho P.M."/>
            <person name="Henrissat B."/>
            <person name="Martin F."/>
            <person name="Thomas P.D."/>
            <person name="Tyler B.M."/>
            <person name="De Vries R.P."/>
            <person name="Kamoun S."/>
            <person name="Yandell M."/>
            <person name="Tisserat N."/>
            <person name="Buell C.R."/>
        </authorList>
    </citation>
    <scope>NUCLEOTIDE SEQUENCE</scope>
    <source>
        <strain evidence="3">DAOM:BR144</strain>
    </source>
</reference>
<name>K3WM05_GLOUD</name>
<organism evidence="2 3">
    <name type="scientific">Globisporangium ultimum (strain ATCC 200006 / CBS 805.95 / DAOM BR144)</name>
    <name type="common">Pythium ultimum</name>
    <dbReference type="NCBI Taxonomy" id="431595"/>
    <lineage>
        <taxon>Eukaryota</taxon>
        <taxon>Sar</taxon>
        <taxon>Stramenopiles</taxon>
        <taxon>Oomycota</taxon>
        <taxon>Peronosporomycetes</taxon>
        <taxon>Pythiales</taxon>
        <taxon>Pythiaceae</taxon>
        <taxon>Globisporangium</taxon>
    </lineage>
</organism>
<feature type="chain" id="PRO_5003867913" description="Chitin-binding type-4 domain-containing protein" evidence="1">
    <location>
        <begin position="24"/>
        <end position="200"/>
    </location>
</feature>
<dbReference type="HOGENOM" id="CLU_046500_3_2_1"/>
<reference evidence="2" key="3">
    <citation type="submission" date="2015-02" db="UniProtKB">
        <authorList>
            <consortium name="EnsemblProtists"/>
        </authorList>
    </citation>
    <scope>IDENTIFICATION</scope>
    <source>
        <strain evidence="2">DAOM BR144</strain>
    </source>
</reference>
<feature type="signal peptide" evidence="1">
    <location>
        <begin position="1"/>
        <end position="23"/>
    </location>
</feature>
<sequence length="200" mass="22121">MFSITSLSVLLGILVASIPQVEAHGYISMPKATYANDYTKTSFVTTLTAAVNPAFQGKKWDGSPQENTQQFTSGFHAAGYSSLKALLDPVAPGCGNSRVDVPPVGVSRLAAMEFRNDEFHEGFVNSHHGPCEVWIDNKRMFHGDDCRAQFAGYPATIPVNFSVCQGKCTLTFYWLALHEPTWQVYKQCVPIENQGKRLRQ</sequence>
<dbReference type="EnsemblProtists" id="PYU1_T005997">
    <property type="protein sequence ID" value="PYU1_T005997"/>
    <property type="gene ID" value="PYU1_G005985"/>
</dbReference>
<protein>
    <recommendedName>
        <fullName evidence="4">Chitin-binding type-4 domain-containing protein</fullName>
    </recommendedName>
</protein>
<dbReference type="InParanoid" id="K3WM05"/>
<dbReference type="EMBL" id="GL376625">
    <property type="status" value="NOT_ANNOTATED_CDS"/>
    <property type="molecule type" value="Genomic_DNA"/>
</dbReference>
<keyword evidence="3" id="KW-1185">Reference proteome</keyword>
<evidence type="ECO:0000256" key="1">
    <source>
        <dbReference type="SAM" id="SignalP"/>
    </source>
</evidence>
<proteinExistence type="predicted"/>
<dbReference type="eggNOG" id="ENOG502RWIH">
    <property type="taxonomic scope" value="Eukaryota"/>
</dbReference>